<dbReference type="InterPro" id="IPR020568">
    <property type="entry name" value="Ribosomal_Su5_D2-typ_SF"/>
</dbReference>
<dbReference type="Pfam" id="PF00009">
    <property type="entry name" value="GTP_EFTU"/>
    <property type="match status" value="1"/>
</dbReference>
<feature type="domain" description="Tr-type G" evidence="6">
    <location>
        <begin position="1"/>
        <end position="192"/>
    </location>
</feature>
<evidence type="ECO:0000256" key="2">
    <source>
        <dbReference type="ARBA" id="ARBA00022917"/>
    </source>
</evidence>
<dbReference type="InterPro" id="IPR009022">
    <property type="entry name" value="EFG_III"/>
</dbReference>
<comment type="caution">
    <text evidence="7">The sequence shown here is derived from an EMBL/GenBank/DDBJ whole genome shotgun (WGS) entry which is preliminary data.</text>
</comment>
<dbReference type="CDD" id="cd16262">
    <property type="entry name" value="EFG_III"/>
    <property type="match status" value="1"/>
</dbReference>
<protein>
    <recommendedName>
        <fullName evidence="6">Tr-type G domain-containing protein</fullName>
    </recommendedName>
</protein>
<dbReference type="InterPro" id="IPR000640">
    <property type="entry name" value="EFG_V-like"/>
</dbReference>
<keyword evidence="8" id="KW-1185">Reference proteome</keyword>
<dbReference type="Pfam" id="PF00679">
    <property type="entry name" value="EFG_C"/>
    <property type="match status" value="1"/>
</dbReference>
<evidence type="ECO:0000256" key="5">
    <source>
        <dbReference type="SAM" id="SignalP"/>
    </source>
</evidence>
<keyword evidence="1" id="KW-0547">Nucleotide-binding</keyword>
<dbReference type="FunFam" id="3.30.70.870:FF:000005">
    <property type="entry name" value="Ribosome-releasing factor 2, mitochondrial"/>
    <property type="match status" value="1"/>
</dbReference>
<dbReference type="Gene3D" id="2.40.30.10">
    <property type="entry name" value="Translation factors"/>
    <property type="match status" value="1"/>
</dbReference>
<dbReference type="GO" id="GO:0006412">
    <property type="term" value="P:translation"/>
    <property type="evidence" value="ECO:0007669"/>
    <property type="project" value="UniProtKB-KW"/>
</dbReference>
<dbReference type="SMART" id="SM00838">
    <property type="entry name" value="EFG_C"/>
    <property type="match status" value="1"/>
</dbReference>
<gene>
    <name evidence="7" type="ORF">ABEB36_007238</name>
</gene>
<dbReference type="EMBL" id="JBDJPC010000005">
    <property type="protein sequence ID" value="KAL1502027.1"/>
    <property type="molecule type" value="Genomic_DNA"/>
</dbReference>
<keyword evidence="5" id="KW-0732">Signal</keyword>
<dbReference type="GO" id="GO:0005525">
    <property type="term" value="F:GTP binding"/>
    <property type="evidence" value="ECO:0007669"/>
    <property type="project" value="UniProtKB-KW"/>
</dbReference>
<dbReference type="Gene3D" id="3.30.230.10">
    <property type="match status" value="1"/>
</dbReference>
<proteinExistence type="predicted"/>
<dbReference type="Gene3D" id="3.40.50.300">
    <property type="entry name" value="P-loop containing nucleotide triphosphate hydrolases"/>
    <property type="match status" value="1"/>
</dbReference>
<dbReference type="InterPro" id="IPR035649">
    <property type="entry name" value="EFG_V"/>
</dbReference>
<dbReference type="InterPro" id="IPR035647">
    <property type="entry name" value="EFG_III/V"/>
</dbReference>
<dbReference type="SUPFAM" id="SSF50447">
    <property type="entry name" value="Translation proteins"/>
    <property type="match status" value="1"/>
</dbReference>
<dbReference type="InterPro" id="IPR014721">
    <property type="entry name" value="Ribsml_uS5_D2-typ_fold_subgr"/>
</dbReference>
<keyword evidence="2" id="KW-0648">Protein biosynthesis</keyword>
<dbReference type="InterPro" id="IPR000795">
    <property type="entry name" value="T_Tr_GTP-bd_dom"/>
</dbReference>
<dbReference type="PROSITE" id="PS51722">
    <property type="entry name" value="G_TR_2"/>
    <property type="match status" value="1"/>
</dbReference>
<dbReference type="SUPFAM" id="SSF54211">
    <property type="entry name" value="Ribosomal protein S5 domain 2-like"/>
    <property type="match status" value="1"/>
</dbReference>
<dbReference type="InterPro" id="IPR053905">
    <property type="entry name" value="EF-G-like_DII"/>
</dbReference>
<dbReference type="Gene3D" id="3.30.70.870">
    <property type="entry name" value="Elongation Factor G (Translational Gtpase), domain 3"/>
    <property type="match status" value="1"/>
</dbReference>
<dbReference type="Gene3D" id="3.30.70.240">
    <property type="match status" value="1"/>
</dbReference>
<keyword evidence="4" id="KW-0342">GTP-binding</keyword>
<accession>A0ABD1ET95</accession>
<dbReference type="CDD" id="cd03713">
    <property type="entry name" value="EFG_mtEFG_C"/>
    <property type="match status" value="1"/>
</dbReference>
<dbReference type="Pfam" id="PF22042">
    <property type="entry name" value="EF-G_D2"/>
    <property type="match status" value="1"/>
</dbReference>
<dbReference type="InterPro" id="IPR009000">
    <property type="entry name" value="Transl_B-barrel_sf"/>
</dbReference>
<evidence type="ECO:0000259" key="6">
    <source>
        <dbReference type="PROSITE" id="PS51722"/>
    </source>
</evidence>
<reference evidence="7 8" key="1">
    <citation type="submission" date="2024-05" db="EMBL/GenBank/DDBJ databases">
        <title>Genetic variation in Jamaican populations of the coffee berry borer (Hypothenemus hampei).</title>
        <authorList>
            <person name="Errbii M."/>
            <person name="Myrie A."/>
        </authorList>
    </citation>
    <scope>NUCLEOTIDE SEQUENCE [LARGE SCALE GENOMIC DNA]</scope>
    <source>
        <strain evidence="7">JA-Hopewell-2020-01-JO</strain>
        <tissue evidence="7">Whole body</tissue>
    </source>
</reference>
<sequence>MGSWLFWMVQQVPGVEAQTLTVWRQADRYNLPRIVYVNKMDRSDSNIHMCCASVEKKFDVPSVLLQLPHVENGKFVGVVDVLSLELIQYGNGRTKDAIRINLSEKSYPKLFEEAQKARVKLIEQLSDCNDQLANQVINSGSFDSISSVEVVKTLQKMVKERNVIPIVLGSSYKNIGIQSLMDAVILYLPSPNDRSKLFSSFEDHFCGRAFKVKHDKRRGGPLTFVRLYNGTVKKGQKIFNITRRESDQIGRIYVAYADDFREVDTVENGNIAVLAGLKKTMSGDLLTTSQTAYDKAKKITSKNLNMSHTTADADNLFGISAKIPEPVFFCSIEPPSTASQQALDQALIELQREDPSLRVTYNLETGQTVLAGMGELHLEIIRDRILKEYKIDADLGPLQIAYRETPLVKVEDSLRVDTKIGNVKNSVLVRLSIIPVEDTVISHENILKFDKLPDNASNIASIFPKHMQAIRQGIDVGLNQGPKIGCQIINVHVMLHWLEVGRGTSETIISSTVTQLIRKLLTEAGTCILEPVMSLEVVCPSEHFSAILADLSRRRTSINNITHRGKNKVLFATTPLSELLGYSTDLRTLSSGTASFALEFLEYRKMSSVEEEGAIKNVRGF</sequence>
<evidence type="ECO:0000313" key="8">
    <source>
        <dbReference type="Proteomes" id="UP001566132"/>
    </source>
</evidence>
<dbReference type="InterPro" id="IPR041095">
    <property type="entry name" value="EFG_II"/>
</dbReference>
<evidence type="ECO:0000313" key="7">
    <source>
        <dbReference type="EMBL" id="KAL1502027.1"/>
    </source>
</evidence>
<dbReference type="PANTHER" id="PTHR43261">
    <property type="entry name" value="TRANSLATION ELONGATION FACTOR G-RELATED"/>
    <property type="match status" value="1"/>
</dbReference>
<dbReference type="PANTHER" id="PTHR43261:SF1">
    <property type="entry name" value="RIBOSOME-RELEASING FACTOR 2, MITOCHONDRIAL"/>
    <property type="match status" value="1"/>
</dbReference>
<dbReference type="Pfam" id="PF14492">
    <property type="entry name" value="EFG_III"/>
    <property type="match status" value="1"/>
</dbReference>
<name>A0ABD1ET95_HYPHA</name>
<organism evidence="7 8">
    <name type="scientific">Hypothenemus hampei</name>
    <name type="common">Coffee berry borer</name>
    <dbReference type="NCBI Taxonomy" id="57062"/>
    <lineage>
        <taxon>Eukaryota</taxon>
        <taxon>Metazoa</taxon>
        <taxon>Ecdysozoa</taxon>
        <taxon>Arthropoda</taxon>
        <taxon>Hexapoda</taxon>
        <taxon>Insecta</taxon>
        <taxon>Pterygota</taxon>
        <taxon>Neoptera</taxon>
        <taxon>Endopterygota</taxon>
        <taxon>Coleoptera</taxon>
        <taxon>Polyphaga</taxon>
        <taxon>Cucujiformia</taxon>
        <taxon>Curculionidae</taxon>
        <taxon>Scolytinae</taxon>
        <taxon>Hypothenemus</taxon>
    </lineage>
</organism>
<evidence type="ECO:0000256" key="1">
    <source>
        <dbReference type="ARBA" id="ARBA00022741"/>
    </source>
</evidence>
<evidence type="ECO:0000256" key="3">
    <source>
        <dbReference type="ARBA" id="ARBA00023128"/>
    </source>
</evidence>
<dbReference type="SUPFAM" id="SSF54980">
    <property type="entry name" value="EF-G C-terminal domain-like"/>
    <property type="match status" value="2"/>
</dbReference>
<dbReference type="FunFam" id="3.30.70.240:FF:000001">
    <property type="entry name" value="Elongation factor G"/>
    <property type="match status" value="1"/>
</dbReference>
<dbReference type="InterPro" id="IPR027417">
    <property type="entry name" value="P-loop_NTPase"/>
</dbReference>
<dbReference type="SUPFAM" id="SSF52540">
    <property type="entry name" value="P-loop containing nucleoside triphosphate hydrolases"/>
    <property type="match status" value="1"/>
</dbReference>
<dbReference type="Proteomes" id="UP001566132">
    <property type="component" value="Unassembled WGS sequence"/>
</dbReference>
<evidence type="ECO:0000256" key="4">
    <source>
        <dbReference type="ARBA" id="ARBA00023134"/>
    </source>
</evidence>
<feature type="chain" id="PRO_5044778106" description="Tr-type G domain-containing protein" evidence="5">
    <location>
        <begin position="18"/>
        <end position="621"/>
    </location>
</feature>
<dbReference type="AlphaFoldDB" id="A0ABD1ET95"/>
<keyword evidence="3" id="KW-0496">Mitochondrion</keyword>
<feature type="signal peptide" evidence="5">
    <location>
        <begin position="1"/>
        <end position="17"/>
    </location>
</feature>